<feature type="transmembrane region" description="Helical" evidence="1">
    <location>
        <begin position="292"/>
        <end position="308"/>
    </location>
</feature>
<feature type="transmembrane region" description="Helical" evidence="1">
    <location>
        <begin position="102"/>
        <end position="126"/>
    </location>
</feature>
<evidence type="ECO:0000313" key="3">
    <source>
        <dbReference type="Proteomes" id="UP000033946"/>
    </source>
</evidence>
<dbReference type="PANTHER" id="PTHR38454">
    <property type="entry name" value="INTEGRAL MEMBRANE PROTEIN-RELATED"/>
    <property type="match status" value="1"/>
</dbReference>
<feature type="transmembrane region" description="Helical" evidence="1">
    <location>
        <begin position="12"/>
        <end position="32"/>
    </location>
</feature>
<evidence type="ECO:0000256" key="1">
    <source>
        <dbReference type="SAM" id="Phobius"/>
    </source>
</evidence>
<feature type="transmembrane region" description="Helical" evidence="1">
    <location>
        <begin position="410"/>
        <end position="427"/>
    </location>
</feature>
<comment type="caution">
    <text evidence="2">The sequence shown here is derived from an EMBL/GenBank/DDBJ whole genome shotgun (WGS) entry which is preliminary data.</text>
</comment>
<feature type="transmembrane region" description="Helical" evidence="1">
    <location>
        <begin position="387"/>
        <end position="404"/>
    </location>
</feature>
<dbReference type="InterPro" id="IPR018580">
    <property type="entry name" value="Uncharacterised_YfhO"/>
</dbReference>
<gene>
    <name evidence="2" type="ORF">UX69_C0002G0015</name>
</gene>
<evidence type="ECO:0000313" key="2">
    <source>
        <dbReference type="EMBL" id="KKU49413.1"/>
    </source>
</evidence>
<proteinExistence type="predicted"/>
<dbReference type="Pfam" id="PF09586">
    <property type="entry name" value="YfhO"/>
    <property type="match status" value="1"/>
</dbReference>
<keyword evidence="1" id="KW-0472">Membrane</keyword>
<feature type="transmembrane region" description="Helical" evidence="1">
    <location>
        <begin position="68"/>
        <end position="96"/>
    </location>
</feature>
<feature type="transmembrane region" description="Helical" evidence="1">
    <location>
        <begin position="434"/>
        <end position="456"/>
    </location>
</feature>
<feature type="transmembrane region" description="Helical" evidence="1">
    <location>
        <begin position="320"/>
        <end position="345"/>
    </location>
</feature>
<organism evidence="2 3">
    <name type="scientific">candidate division WWE3 bacterium GW2011_GWA2_46_9</name>
    <dbReference type="NCBI Taxonomy" id="1619111"/>
    <lineage>
        <taxon>Bacteria</taxon>
        <taxon>Katanobacteria</taxon>
    </lineage>
</organism>
<feature type="transmembrane region" description="Helical" evidence="1">
    <location>
        <begin position="357"/>
        <end position="375"/>
    </location>
</feature>
<feature type="transmembrane region" description="Helical" evidence="1">
    <location>
        <begin position="38"/>
        <end position="56"/>
    </location>
</feature>
<dbReference type="AlphaFoldDB" id="A0A0G1T5F0"/>
<accession>A0A0G1T5F0</accession>
<dbReference type="EMBL" id="LCNE01000002">
    <property type="protein sequence ID" value="KKU49413.1"/>
    <property type="molecule type" value="Genomic_DNA"/>
</dbReference>
<evidence type="ECO:0008006" key="4">
    <source>
        <dbReference type="Google" id="ProtNLM"/>
    </source>
</evidence>
<feature type="transmembrane region" description="Helical" evidence="1">
    <location>
        <begin position="706"/>
        <end position="728"/>
    </location>
</feature>
<keyword evidence="1" id="KW-1133">Transmembrane helix</keyword>
<feature type="transmembrane region" description="Helical" evidence="1">
    <location>
        <begin position="181"/>
        <end position="207"/>
    </location>
</feature>
<dbReference type="PANTHER" id="PTHR38454:SF1">
    <property type="entry name" value="INTEGRAL MEMBRANE PROTEIN"/>
    <property type="match status" value="1"/>
</dbReference>
<dbReference type="Proteomes" id="UP000033946">
    <property type="component" value="Unassembled WGS sequence"/>
</dbReference>
<feature type="transmembrane region" description="Helical" evidence="1">
    <location>
        <begin position="228"/>
        <end position="248"/>
    </location>
</feature>
<keyword evidence="1" id="KW-0812">Transmembrane</keyword>
<sequence>MLKIIKNNYEYFTIAAFVLVAFGNSVFFHRYIFGDTAIYALHIAGLAKNLVSVFGFKDNFLLWNPAYLSVGIPTLGVVDLGVLYPPNVLIAVVAFLLKDPMIVFPLYTISIYIHLVFGSIFVLKLLTDIWNVKKQYALLGAFLWAFAGYNMDFMPAASIFLAASYLPLCLYLKLKRGNGALYYLFLAASFLAGYPIVTIIIAGMCFIYPLLSRNTNTAELGSYLKSDLLGLLLITVPIIAPLYFTAAFNLKYTTRSSLTLEGFLQNPAPLSNLLESVYPKNTPLNDYSKTNLVYLYFSATGILLALFCNFRKIISDRKNVLLLIIGIVTLIISLGSLTPLPAFLYLTLPGFGMFRRLAVFSLVPAFVYCLLVPQFAQKQVTILSKKVLLGIFSLSAFALVTSLVTRNVSLAFITAITLGTLIAIYMRQKSTDHFMAVLGLTLLFEASFISLSKAYINSSVNPQSVFRPGKITNEIVKIIKPMERVDLMRTQYNYSTTYLNVEQTSGYVSLASFYGAKITEALNNADIDPTNLRDVLGVKYVISKEKDREVLTPFEKINDASDFYSFNYNKLEWEQDPPKTQYAIYKRDAPLQRLFLANSTTQAKQDKDVLIEISQAKNPRDVFVPIWQPEGKFGNLPGNVNIVEYKRNYIKAIVELRNDGFLVNSTAYYPGWWAKINGKWVLPTQTNWFMMGTYVPGGRSTVEYMYIPYGVIAGGLYAVAGLGILVVFSKKYQFWNTNA</sequence>
<name>A0A0G1T5F0_UNCKA</name>
<reference evidence="2 3" key="1">
    <citation type="journal article" date="2015" name="Nature">
        <title>rRNA introns, odd ribosomes, and small enigmatic genomes across a large radiation of phyla.</title>
        <authorList>
            <person name="Brown C.T."/>
            <person name="Hug L.A."/>
            <person name="Thomas B.C."/>
            <person name="Sharon I."/>
            <person name="Castelle C.J."/>
            <person name="Singh A."/>
            <person name="Wilkins M.J."/>
            <person name="Williams K.H."/>
            <person name="Banfield J.F."/>
        </authorList>
    </citation>
    <scope>NUCLEOTIDE SEQUENCE [LARGE SCALE GENOMIC DNA]</scope>
</reference>
<protein>
    <recommendedName>
        <fullName evidence="4">Bacterial membrane protein YfhO</fullName>
    </recommendedName>
</protein>
<feature type="transmembrane region" description="Helical" evidence="1">
    <location>
        <begin position="138"/>
        <end position="161"/>
    </location>
</feature>